<name>A0A9W9I4N3_9EURO</name>
<organism evidence="2 3">
    <name type="scientific">Penicillium canariense</name>
    <dbReference type="NCBI Taxonomy" id="189055"/>
    <lineage>
        <taxon>Eukaryota</taxon>
        <taxon>Fungi</taxon>
        <taxon>Dikarya</taxon>
        <taxon>Ascomycota</taxon>
        <taxon>Pezizomycotina</taxon>
        <taxon>Eurotiomycetes</taxon>
        <taxon>Eurotiomycetidae</taxon>
        <taxon>Eurotiales</taxon>
        <taxon>Aspergillaceae</taxon>
        <taxon>Penicillium</taxon>
    </lineage>
</organism>
<sequence>MPRNTPGGIQRLFRSQASLRCPESLATNSNIAIQEQLPAQYSSGTRTEEFRNSKQRNAGDQHPSSRKQQPGTLISRRRFRKGYGQPKPTPAEYLAKALRQTGHALGTVQHASQDADALRRLHGLQPTYGRPARFSFQTTLGEYIRLVDPLLSSSTESDVADRLDSALNEVFRENSHRYLTKRGYDVGDVVAWAWIMKSKDANQAVPRLFALEAEQKSRFGADSPATPSFIALFLLKQKHLDAQSLRLLLIYSLHLMSGQPLPSSERWEASRDKPVKLPSGQFQPRIDSSTGMHMFSRLIRHARLVWPQAIPTIASAFSRFMMATNVSDAGDSILKKRKADRFKTKKFNNFLRLLSFPTKIHPFRSISLQQQAQFELLRAMASHKPVLPLTRIGYRAVLAIQVAHKKTSAERQSAELKAPSWPPWKEERLGIDALRGNEGMYSRAMNVLSQMREAGYSSKLWEDICSILAGWDTDRSPTVQTRTFLRWSRSLSRASHTNPDHFAVWVARIRATRTVREAWACFLSYQDRGLPPNAAIYTAMAEKLIYRQQAVRSRSDEVGHALPGDGREVYPEPASARDIIYVHTEPPVLQDFLEQMISHGFRFSGRLLALLLQNTPNFRVGLRYLVISDLTEDQIKVLCTVLSHSSDYGAQHLNALQTLPDVVFASFIKFLCIPSKCTAWQAGEKSLTVDRFPLLATEGQSRLPLTILPDFEDQPQQRRHPRALWHAIQLVKSRQPPCPAAWTHILRSFGNAIKITSKEHKSWRRILAWHEVLVAVKWMKDHNIEPDLEGFYAMCTAFTEAVKAGISHPAESREAFILIQQSIRGDGHGEILGHEHYDAMVENGLLVLKLQFDSLVLPVSKTSEAAERSVFAENSAADLQLQVPTLLHVPSFSILHRFVRTLGVVGDDDGLLHLLQWMSRSAASLNAVADELLNGEKMRRQTLTAIRMFLESPQAVSMDCGRLASDPAKVQEAYDIISRTPGWDWPSDEEVEDYCQ</sequence>
<dbReference type="RefSeq" id="XP_056544415.1">
    <property type="nucleotide sequence ID" value="XM_056685673.1"/>
</dbReference>
<evidence type="ECO:0008006" key="4">
    <source>
        <dbReference type="Google" id="ProtNLM"/>
    </source>
</evidence>
<dbReference type="OrthoDB" id="410701at2759"/>
<protein>
    <recommendedName>
        <fullName evidence="4">Pentatricopeptide repeat protein</fullName>
    </recommendedName>
</protein>
<keyword evidence="3" id="KW-1185">Reference proteome</keyword>
<dbReference type="AlphaFoldDB" id="A0A9W9I4N3"/>
<evidence type="ECO:0000256" key="1">
    <source>
        <dbReference type="SAM" id="MobiDB-lite"/>
    </source>
</evidence>
<dbReference type="GeneID" id="81424849"/>
<feature type="region of interest" description="Disordered" evidence="1">
    <location>
        <begin position="36"/>
        <end position="89"/>
    </location>
</feature>
<reference evidence="2" key="1">
    <citation type="submission" date="2022-11" db="EMBL/GenBank/DDBJ databases">
        <authorList>
            <person name="Petersen C."/>
        </authorList>
    </citation>
    <scope>NUCLEOTIDE SEQUENCE</scope>
    <source>
        <strain evidence="2">IBT 26290</strain>
    </source>
</reference>
<comment type="caution">
    <text evidence="2">The sequence shown here is derived from an EMBL/GenBank/DDBJ whole genome shotgun (WGS) entry which is preliminary data.</text>
</comment>
<dbReference type="Proteomes" id="UP001149163">
    <property type="component" value="Unassembled WGS sequence"/>
</dbReference>
<reference evidence="2" key="2">
    <citation type="journal article" date="2023" name="IMA Fungus">
        <title>Comparative genomic study of the Penicillium genus elucidates a diverse pangenome and 15 lateral gene transfer events.</title>
        <authorList>
            <person name="Petersen C."/>
            <person name="Sorensen T."/>
            <person name="Nielsen M.R."/>
            <person name="Sondergaard T.E."/>
            <person name="Sorensen J.L."/>
            <person name="Fitzpatrick D.A."/>
            <person name="Frisvad J.C."/>
            <person name="Nielsen K.L."/>
        </authorList>
    </citation>
    <scope>NUCLEOTIDE SEQUENCE</scope>
    <source>
        <strain evidence="2">IBT 26290</strain>
    </source>
</reference>
<proteinExistence type="predicted"/>
<evidence type="ECO:0000313" key="3">
    <source>
        <dbReference type="Proteomes" id="UP001149163"/>
    </source>
</evidence>
<feature type="compositionally biased region" description="Polar residues" evidence="1">
    <location>
        <begin position="36"/>
        <end position="45"/>
    </location>
</feature>
<evidence type="ECO:0000313" key="2">
    <source>
        <dbReference type="EMBL" id="KAJ5167954.1"/>
    </source>
</evidence>
<gene>
    <name evidence="2" type="ORF">N7482_003548</name>
</gene>
<dbReference type="EMBL" id="JAPQKN010000002">
    <property type="protein sequence ID" value="KAJ5167954.1"/>
    <property type="molecule type" value="Genomic_DNA"/>
</dbReference>
<accession>A0A9W9I4N3</accession>